<dbReference type="InterPro" id="IPR024771">
    <property type="entry name" value="SUZ"/>
</dbReference>
<evidence type="ECO:0000256" key="1">
    <source>
        <dbReference type="SAM" id="Phobius"/>
    </source>
</evidence>
<keyword evidence="1" id="KW-1133">Transmembrane helix</keyword>
<reference evidence="4" key="1">
    <citation type="journal article" date="2020" name="J Insects Food Feed">
        <title>The yellow mealworm (Tenebrio molitor) genome: a resource for the emerging insects as food and feed industry.</title>
        <authorList>
            <person name="Eriksson T."/>
            <person name="Andere A."/>
            <person name="Kelstrup H."/>
            <person name="Emery V."/>
            <person name="Picard C."/>
        </authorList>
    </citation>
    <scope>NUCLEOTIDE SEQUENCE</scope>
    <source>
        <strain evidence="4">Stoneville</strain>
        <tissue evidence="4">Whole head</tissue>
    </source>
</reference>
<evidence type="ECO:0000313" key="5">
    <source>
        <dbReference type="Proteomes" id="UP000719412"/>
    </source>
</evidence>
<feature type="transmembrane region" description="Helical" evidence="1">
    <location>
        <begin position="418"/>
        <end position="437"/>
    </location>
</feature>
<dbReference type="PANTHER" id="PTHR39158:SF1">
    <property type="entry name" value="DNAJ HOMOLOG SUBFAMILY C MEMBER 28"/>
    <property type="match status" value="1"/>
</dbReference>
<evidence type="ECO:0000259" key="3">
    <source>
        <dbReference type="PROSITE" id="PS51673"/>
    </source>
</evidence>
<feature type="domain" description="SUZ" evidence="3">
    <location>
        <begin position="339"/>
        <end position="405"/>
    </location>
</feature>
<dbReference type="EMBL" id="JABDTM020028422">
    <property type="protein sequence ID" value="KAH0808969.1"/>
    <property type="molecule type" value="Genomic_DNA"/>
</dbReference>
<dbReference type="Pfam" id="PF12752">
    <property type="entry name" value="SUZ"/>
    <property type="match status" value="1"/>
</dbReference>
<dbReference type="SUPFAM" id="SSF46565">
    <property type="entry name" value="Chaperone J-domain"/>
    <property type="match status" value="1"/>
</dbReference>
<dbReference type="Proteomes" id="UP000719412">
    <property type="component" value="Unassembled WGS sequence"/>
</dbReference>
<dbReference type="AlphaFoldDB" id="A0A8J6H6F6"/>
<gene>
    <name evidence="4" type="ORF">GEV33_013818</name>
</gene>
<name>A0A8J6H6F6_TENMO</name>
<dbReference type="InterPro" id="IPR036869">
    <property type="entry name" value="J_dom_sf"/>
</dbReference>
<keyword evidence="1" id="KW-0472">Membrane</keyword>
<dbReference type="PROSITE" id="PS50076">
    <property type="entry name" value="DNAJ_2"/>
    <property type="match status" value="1"/>
</dbReference>
<feature type="domain" description="J" evidence="2">
    <location>
        <begin position="6"/>
        <end position="72"/>
    </location>
</feature>
<sequence length="557" mass="64283">MMEYKKCYRILNISEDSNQEEIRKAYIKLVKRYHPDSGTNEANADKFAEIDKAFKILIDKKSKERWSVDDDNRVQEQDIKHTAPQHRQYLNYDGIGVGTPFQRQKQYSKFRAIQAAENVLKHRISKVSAEEGALLTKTPLKHKIQTKYGFDRLVEDLIQESMSRGEFRNLSGSGKPLPSYQNRNPYVDFVTHKLNEVLIDNGFTPEWITLHKEIREDIQHLRASLAVERSYLDPYPLSPEGNDDWNKIVNQYENLTEQINKKIAKFNLVVPILDKQMIQIDLKKETEKVLIKGQHNQDLKGRLKEKPAEEKPVLEKKFKSIIPPSKSLETKSNGISTKPIKIVLTGDDALRSQYVPPEPTVKILKRPSKELHNTTDSKVIQPKKTLQQRKQEYAEARLRILGETEKTEEEKPNVNKQFFVALLSGVVVGFITAYVVFSPEILLVALGDPHTSQEMEAVAGPSIDPGVHRHDEEFHQMENTTVSDLMHKKVRVLCWIMTGPSNHEKRAKHVKATWGKRCNKLIFMSSQKDSRRAFSYIVFHHSNLVQMNFPCPLDIDQ</sequence>
<dbReference type="PANTHER" id="PTHR39158">
    <property type="entry name" value="OS08G0560600 PROTEIN"/>
    <property type="match status" value="1"/>
</dbReference>
<dbReference type="Pfam" id="PF09350">
    <property type="entry name" value="DJC28_CD"/>
    <property type="match status" value="1"/>
</dbReference>
<protein>
    <submittedName>
        <fullName evidence="4">Uncharacterized protein</fullName>
    </submittedName>
</protein>
<accession>A0A8J6H6F6</accession>
<dbReference type="PROSITE" id="PS51673">
    <property type="entry name" value="SUZ"/>
    <property type="match status" value="1"/>
</dbReference>
<comment type="caution">
    <text evidence="4">The sequence shown here is derived from an EMBL/GenBank/DDBJ whole genome shotgun (WGS) entry which is preliminary data.</text>
</comment>
<dbReference type="SMART" id="SM00271">
    <property type="entry name" value="DnaJ"/>
    <property type="match status" value="1"/>
</dbReference>
<dbReference type="PRINTS" id="PR00625">
    <property type="entry name" value="JDOMAIN"/>
</dbReference>
<dbReference type="Pfam" id="PF00226">
    <property type="entry name" value="DnaJ"/>
    <property type="match status" value="1"/>
</dbReference>
<evidence type="ECO:0000313" key="4">
    <source>
        <dbReference type="EMBL" id="KAH0808969.1"/>
    </source>
</evidence>
<proteinExistence type="predicted"/>
<dbReference type="CDD" id="cd06257">
    <property type="entry name" value="DnaJ"/>
    <property type="match status" value="1"/>
</dbReference>
<evidence type="ECO:0000259" key="2">
    <source>
        <dbReference type="PROSITE" id="PS50076"/>
    </source>
</evidence>
<dbReference type="Gene3D" id="3.90.550.50">
    <property type="match status" value="1"/>
</dbReference>
<dbReference type="InterPro" id="IPR018961">
    <property type="entry name" value="DnaJ_homolog_subfam-C_membr-28"/>
</dbReference>
<dbReference type="Gene3D" id="1.10.287.110">
    <property type="entry name" value="DnaJ domain"/>
    <property type="match status" value="1"/>
</dbReference>
<dbReference type="InterPro" id="IPR001623">
    <property type="entry name" value="DnaJ_domain"/>
</dbReference>
<keyword evidence="5" id="KW-1185">Reference proteome</keyword>
<organism evidence="4 5">
    <name type="scientific">Tenebrio molitor</name>
    <name type="common">Yellow mealworm beetle</name>
    <dbReference type="NCBI Taxonomy" id="7067"/>
    <lineage>
        <taxon>Eukaryota</taxon>
        <taxon>Metazoa</taxon>
        <taxon>Ecdysozoa</taxon>
        <taxon>Arthropoda</taxon>
        <taxon>Hexapoda</taxon>
        <taxon>Insecta</taxon>
        <taxon>Pterygota</taxon>
        <taxon>Neoptera</taxon>
        <taxon>Endopterygota</taxon>
        <taxon>Coleoptera</taxon>
        <taxon>Polyphaga</taxon>
        <taxon>Cucujiformia</taxon>
        <taxon>Tenebrionidae</taxon>
        <taxon>Tenebrio</taxon>
    </lineage>
</organism>
<dbReference type="InterPro" id="IPR052573">
    <property type="entry name" value="DnaJ_C_subfamily_28"/>
</dbReference>
<keyword evidence="1" id="KW-0812">Transmembrane</keyword>
<reference evidence="4" key="2">
    <citation type="submission" date="2021-08" db="EMBL/GenBank/DDBJ databases">
        <authorList>
            <person name="Eriksson T."/>
        </authorList>
    </citation>
    <scope>NUCLEOTIDE SEQUENCE</scope>
    <source>
        <strain evidence="4">Stoneville</strain>
        <tissue evidence="4">Whole head</tissue>
    </source>
</reference>